<keyword evidence="3" id="KW-0482">Metalloprotease</keyword>
<keyword evidence="1" id="KW-1133">Transmembrane helix</keyword>
<keyword evidence="3" id="KW-0645">Protease</keyword>
<evidence type="ECO:0000259" key="2">
    <source>
        <dbReference type="Pfam" id="PF02517"/>
    </source>
</evidence>
<evidence type="ECO:0000313" key="3">
    <source>
        <dbReference type="EMBL" id="MBD1319326.1"/>
    </source>
</evidence>
<protein>
    <submittedName>
        <fullName evidence="3">CPBP family intramembrane metalloprotease</fullName>
    </submittedName>
</protein>
<feature type="transmembrane region" description="Helical" evidence="1">
    <location>
        <begin position="98"/>
        <end position="121"/>
    </location>
</feature>
<dbReference type="GO" id="GO:0008237">
    <property type="term" value="F:metallopeptidase activity"/>
    <property type="evidence" value="ECO:0007669"/>
    <property type="project" value="UniProtKB-KW"/>
</dbReference>
<feature type="transmembrane region" description="Helical" evidence="1">
    <location>
        <begin position="33"/>
        <end position="51"/>
    </location>
</feature>
<keyword evidence="4" id="KW-1185">Reference proteome</keyword>
<dbReference type="InterPro" id="IPR003675">
    <property type="entry name" value="Rce1/LyrA-like_dom"/>
</dbReference>
<dbReference type="Proteomes" id="UP000602395">
    <property type="component" value="Unassembled WGS sequence"/>
</dbReference>
<reference evidence="3 4" key="1">
    <citation type="submission" date="2020-09" db="EMBL/GenBank/DDBJ databases">
        <title>Novel species in genus Gordonia.</title>
        <authorList>
            <person name="Zhang G."/>
        </authorList>
    </citation>
    <scope>NUCLEOTIDE SEQUENCE [LARGE SCALE GENOMIC DNA]</scope>
    <source>
        <strain evidence="3 4">ON-33</strain>
    </source>
</reference>
<accession>A0ABR7W927</accession>
<evidence type="ECO:0000313" key="4">
    <source>
        <dbReference type="Proteomes" id="UP000602395"/>
    </source>
</evidence>
<feature type="domain" description="CAAX prenyl protease 2/Lysostaphin resistance protein A-like" evidence="2">
    <location>
        <begin position="143"/>
        <end position="227"/>
    </location>
</feature>
<feature type="transmembrane region" description="Helical" evidence="1">
    <location>
        <begin position="216"/>
        <end position="238"/>
    </location>
</feature>
<comment type="caution">
    <text evidence="3">The sequence shown here is derived from an EMBL/GenBank/DDBJ whole genome shotgun (WGS) entry which is preliminary data.</text>
</comment>
<sequence>MTVTLDDLRRRLSAPAPATRFDDPATLTRRRRVVAIFLVLGAVILGVSLSSDPGDSSFYPLTIALAAIWIVGGLLSGPIRLGRFGIRAESTTGRSSTIGAATLGTAIGLLVGAAFMIGALITREIPVLSDLVTQVLDLGDRGSIIAVTVITLGNGLAEEVFFRGGVYSAAQNHHPVLVSTVLYTLVTLASGNPMLGVAAVILGAVCAVLRRCTDGVLAPICTHVVWGVVVLFGFPPIFG</sequence>
<proteinExistence type="predicted"/>
<dbReference type="Pfam" id="PF02517">
    <property type="entry name" value="Rce1-like"/>
    <property type="match status" value="1"/>
</dbReference>
<evidence type="ECO:0000256" key="1">
    <source>
        <dbReference type="SAM" id="Phobius"/>
    </source>
</evidence>
<name>A0ABR7W927_9ACTN</name>
<organism evidence="3 4">
    <name type="scientific">Gordonia hankookensis</name>
    <dbReference type="NCBI Taxonomy" id="589403"/>
    <lineage>
        <taxon>Bacteria</taxon>
        <taxon>Bacillati</taxon>
        <taxon>Actinomycetota</taxon>
        <taxon>Actinomycetes</taxon>
        <taxon>Mycobacteriales</taxon>
        <taxon>Gordoniaceae</taxon>
        <taxon>Gordonia</taxon>
    </lineage>
</organism>
<keyword evidence="1" id="KW-0472">Membrane</keyword>
<feature type="transmembrane region" description="Helical" evidence="1">
    <location>
        <begin position="57"/>
        <end position="77"/>
    </location>
</feature>
<keyword evidence="3" id="KW-0378">Hydrolase</keyword>
<gene>
    <name evidence="3" type="ORF">IDF66_06995</name>
</gene>
<keyword evidence="1" id="KW-0812">Transmembrane</keyword>
<dbReference type="RefSeq" id="WP_190266170.1">
    <property type="nucleotide sequence ID" value="NZ_BAABAD010000003.1"/>
</dbReference>
<feature type="transmembrane region" description="Helical" evidence="1">
    <location>
        <begin position="181"/>
        <end position="209"/>
    </location>
</feature>
<dbReference type="EMBL" id="JACWMS010000001">
    <property type="protein sequence ID" value="MBD1319326.1"/>
    <property type="molecule type" value="Genomic_DNA"/>
</dbReference>